<dbReference type="Gene3D" id="3.10.20.370">
    <property type="match status" value="1"/>
</dbReference>
<dbReference type="InterPro" id="IPR001584">
    <property type="entry name" value="Integrase_cat-core"/>
</dbReference>
<dbReference type="Gene3D" id="3.30.420.10">
    <property type="entry name" value="Ribonuclease H-like superfamily/Ribonuclease H"/>
    <property type="match status" value="1"/>
</dbReference>
<dbReference type="GO" id="GO:0015074">
    <property type="term" value="P:DNA integration"/>
    <property type="evidence" value="ECO:0007669"/>
    <property type="project" value="InterPro"/>
</dbReference>
<evidence type="ECO:0000313" key="3">
    <source>
        <dbReference type="Proteomes" id="UP001054821"/>
    </source>
</evidence>
<gene>
    <name evidence="2" type="ORF">L3X38_038514</name>
</gene>
<dbReference type="PANTHER" id="PTHR35046">
    <property type="entry name" value="ZINC KNUCKLE (CCHC-TYPE) FAMILY PROTEIN"/>
    <property type="match status" value="1"/>
</dbReference>
<evidence type="ECO:0000259" key="1">
    <source>
        <dbReference type="PROSITE" id="PS50994"/>
    </source>
</evidence>
<dbReference type="Proteomes" id="UP001054821">
    <property type="component" value="Chromosome 7"/>
</dbReference>
<dbReference type="GO" id="GO:0003676">
    <property type="term" value="F:nucleic acid binding"/>
    <property type="evidence" value="ECO:0007669"/>
    <property type="project" value="InterPro"/>
</dbReference>
<sequence>MEEEEEHRVTVQREENGVIMEEEEHEVTVEEEEEEHGVIDCMNHNIFKWTETAEKSFQVIKKAMTEALLLILPDYQKVFEVDCNASKVGIGVVLSQEGRPVAFFSEKLNDTRQRYSTYEIEFYAIMQSLRKWRQYLIYKEFILYSDHEALRTCHLAKSHSQNTGLYAPLPEPQAPWEDISMDFVVGLSKTKQGFDSVMEIVKLHGIPTTITSDRDTKLVGYFWRTLWLKMGTRLQFSSAHHPQTDGLTEVVKRTLGNLLRSLVSSNKTGWSDVLPHAKFAYN</sequence>
<proteinExistence type="predicted"/>
<keyword evidence="3" id="KW-1185">Reference proteome</keyword>
<dbReference type="Pfam" id="PF17919">
    <property type="entry name" value="RT_RNaseH_2"/>
    <property type="match status" value="1"/>
</dbReference>
<dbReference type="PANTHER" id="PTHR35046:SF26">
    <property type="entry name" value="RNA-DIRECTED DNA POLYMERASE"/>
    <property type="match status" value="1"/>
</dbReference>
<dbReference type="PROSITE" id="PS50994">
    <property type="entry name" value="INTEGRASE"/>
    <property type="match status" value="1"/>
</dbReference>
<dbReference type="SUPFAM" id="SSF56672">
    <property type="entry name" value="DNA/RNA polymerases"/>
    <property type="match status" value="1"/>
</dbReference>
<dbReference type="InterPro" id="IPR036397">
    <property type="entry name" value="RNaseH_sf"/>
</dbReference>
<dbReference type="InterPro" id="IPR041577">
    <property type="entry name" value="RT_RNaseH_2"/>
</dbReference>
<evidence type="ECO:0000313" key="2">
    <source>
        <dbReference type="EMBL" id="KAI5318806.1"/>
    </source>
</evidence>
<comment type="caution">
    <text evidence="2">The sequence shown here is derived from an EMBL/GenBank/DDBJ whole genome shotgun (WGS) entry which is preliminary data.</text>
</comment>
<dbReference type="InterPro" id="IPR012337">
    <property type="entry name" value="RNaseH-like_sf"/>
</dbReference>
<reference evidence="2 3" key="1">
    <citation type="journal article" date="2022" name="G3 (Bethesda)">
        <title>Whole-genome sequence and methylome profiling of the almond [Prunus dulcis (Mill.) D.A. Webb] cultivar 'Nonpareil'.</title>
        <authorList>
            <person name="D'Amico-Willman K.M."/>
            <person name="Ouma W.Z."/>
            <person name="Meulia T."/>
            <person name="Sideli G.M."/>
            <person name="Gradziel T.M."/>
            <person name="Fresnedo-Ramirez J."/>
        </authorList>
    </citation>
    <scope>NUCLEOTIDE SEQUENCE [LARGE SCALE GENOMIC DNA]</scope>
    <source>
        <strain evidence="2">Clone GOH B32 T37-40</strain>
    </source>
</reference>
<protein>
    <recommendedName>
        <fullName evidence="1">Integrase catalytic domain-containing protein</fullName>
    </recommendedName>
</protein>
<accession>A0AAD4V6N2</accession>
<dbReference type="AlphaFoldDB" id="A0AAD4V6N2"/>
<dbReference type="EMBL" id="JAJFAZ020000007">
    <property type="protein sequence ID" value="KAI5318806.1"/>
    <property type="molecule type" value="Genomic_DNA"/>
</dbReference>
<feature type="domain" description="Integrase catalytic" evidence="1">
    <location>
        <begin position="197"/>
        <end position="282"/>
    </location>
</feature>
<dbReference type="InterPro" id="IPR043502">
    <property type="entry name" value="DNA/RNA_pol_sf"/>
</dbReference>
<name>A0AAD4V6N2_PRUDU</name>
<dbReference type="CDD" id="cd09274">
    <property type="entry name" value="RNase_HI_RT_Ty3"/>
    <property type="match status" value="1"/>
</dbReference>
<organism evidence="2 3">
    <name type="scientific">Prunus dulcis</name>
    <name type="common">Almond</name>
    <name type="synonym">Amygdalus dulcis</name>
    <dbReference type="NCBI Taxonomy" id="3755"/>
    <lineage>
        <taxon>Eukaryota</taxon>
        <taxon>Viridiplantae</taxon>
        <taxon>Streptophyta</taxon>
        <taxon>Embryophyta</taxon>
        <taxon>Tracheophyta</taxon>
        <taxon>Spermatophyta</taxon>
        <taxon>Magnoliopsida</taxon>
        <taxon>eudicotyledons</taxon>
        <taxon>Gunneridae</taxon>
        <taxon>Pentapetalae</taxon>
        <taxon>rosids</taxon>
        <taxon>fabids</taxon>
        <taxon>Rosales</taxon>
        <taxon>Rosaceae</taxon>
        <taxon>Amygdaloideae</taxon>
        <taxon>Amygdaleae</taxon>
        <taxon>Prunus</taxon>
    </lineage>
</organism>
<dbReference type="SUPFAM" id="SSF53098">
    <property type="entry name" value="Ribonuclease H-like"/>
    <property type="match status" value="1"/>
</dbReference>